<reference evidence="2 3" key="1">
    <citation type="journal article" date="2016" name="Nat. Commun.">
        <title>Thousands of microbial genomes shed light on interconnected biogeochemical processes in an aquifer system.</title>
        <authorList>
            <person name="Anantharaman K."/>
            <person name="Brown C.T."/>
            <person name="Hug L.A."/>
            <person name="Sharon I."/>
            <person name="Castelle C.J."/>
            <person name="Probst A.J."/>
            <person name="Thomas B.C."/>
            <person name="Singh A."/>
            <person name="Wilkins M.J."/>
            <person name="Karaoz U."/>
            <person name="Brodie E.L."/>
            <person name="Williams K.H."/>
            <person name="Hubbard S.S."/>
            <person name="Banfield J.F."/>
        </authorList>
    </citation>
    <scope>NUCLEOTIDE SEQUENCE [LARGE SCALE GENOMIC DNA]</scope>
</reference>
<keyword evidence="1" id="KW-0472">Membrane</keyword>
<dbReference type="AlphaFoldDB" id="A0A1G1YJ84"/>
<dbReference type="EMBL" id="MHIL01000004">
    <property type="protein sequence ID" value="OGY52408.1"/>
    <property type="molecule type" value="Genomic_DNA"/>
</dbReference>
<comment type="caution">
    <text evidence="2">The sequence shown here is derived from an EMBL/GenBank/DDBJ whole genome shotgun (WGS) entry which is preliminary data.</text>
</comment>
<evidence type="ECO:0000313" key="2">
    <source>
        <dbReference type="EMBL" id="OGY52408.1"/>
    </source>
</evidence>
<feature type="transmembrane region" description="Helical" evidence="1">
    <location>
        <begin position="20"/>
        <end position="42"/>
    </location>
</feature>
<dbReference type="Proteomes" id="UP000177310">
    <property type="component" value="Unassembled WGS sequence"/>
</dbReference>
<keyword evidence="1" id="KW-1133">Transmembrane helix</keyword>
<evidence type="ECO:0000313" key="3">
    <source>
        <dbReference type="Proteomes" id="UP000177310"/>
    </source>
</evidence>
<gene>
    <name evidence="2" type="ORF">A3J59_00670</name>
</gene>
<name>A0A1G1YJ84_9BACT</name>
<sequence>MLNYLRYFFNPTHLFSIQPPVIHQQAITILAGVFGLLLLGGLFSRVSSRGVDSLKAKGLKRLGSLGVTMGLLGYLYLFFAWQRAVLLGARFWLLIWLVVVLIWLFFILKYLLVMVPAKRREIDQRRRFERYLP</sequence>
<proteinExistence type="predicted"/>
<feature type="transmembrane region" description="Helical" evidence="1">
    <location>
        <begin position="93"/>
        <end position="117"/>
    </location>
</feature>
<evidence type="ECO:0000256" key="1">
    <source>
        <dbReference type="SAM" id="Phobius"/>
    </source>
</evidence>
<protein>
    <submittedName>
        <fullName evidence="2">Uncharacterized protein</fullName>
    </submittedName>
</protein>
<keyword evidence="1" id="KW-0812">Transmembrane</keyword>
<accession>A0A1G1YJ84</accession>
<feature type="transmembrane region" description="Helical" evidence="1">
    <location>
        <begin position="62"/>
        <end position="81"/>
    </location>
</feature>
<organism evidence="2 3">
    <name type="scientific">Candidatus Buchananbacteria bacterium RIFCSPHIGHO2_02_FULL_56_16</name>
    <dbReference type="NCBI Taxonomy" id="1797542"/>
    <lineage>
        <taxon>Bacteria</taxon>
        <taxon>Candidatus Buchananiibacteriota</taxon>
    </lineage>
</organism>